<evidence type="ECO:0000313" key="2">
    <source>
        <dbReference type="EMBL" id="OBJ86509.1"/>
    </source>
</evidence>
<sequence>MSVSNIVVGKRLSIEAGEQIEQQLDRPSHAPMFARPGEPEPNCVVGERLQPPQARLRRRPSRKLVEAREHGLSMPEALDLTPDEVASWLGAPPESAPDQR</sequence>
<evidence type="ECO:0000256" key="1">
    <source>
        <dbReference type="SAM" id="MobiDB-lite"/>
    </source>
</evidence>
<dbReference type="RefSeq" id="WP_065139828.1">
    <property type="nucleotide sequence ID" value="NZ_LZLM01000059.1"/>
</dbReference>
<reference evidence="2 3" key="1">
    <citation type="submission" date="2016-06" db="EMBL/GenBank/DDBJ databases">
        <authorList>
            <person name="Kjaerup R.B."/>
            <person name="Dalgaard T.S."/>
            <person name="Juul-Madsen H.R."/>
        </authorList>
    </citation>
    <scope>NUCLEOTIDE SEQUENCE [LARGE SCALE GENOMIC DNA]</scope>
    <source>
        <strain evidence="2 3">1276495.2</strain>
    </source>
</reference>
<accession>A0A1A3KPZ7</accession>
<gene>
    <name evidence="2" type="ORF">A5640_11125</name>
</gene>
<evidence type="ECO:0000313" key="3">
    <source>
        <dbReference type="Proteomes" id="UP000093925"/>
    </source>
</evidence>
<proteinExistence type="predicted"/>
<comment type="caution">
    <text evidence="2">The sequence shown here is derived from an EMBL/GenBank/DDBJ whole genome shotgun (WGS) entry which is preliminary data.</text>
</comment>
<dbReference type="EMBL" id="LZLM01000059">
    <property type="protein sequence ID" value="OBJ86509.1"/>
    <property type="molecule type" value="Genomic_DNA"/>
</dbReference>
<name>A0A1A3KPZ7_MYCAS</name>
<feature type="region of interest" description="Disordered" evidence="1">
    <location>
        <begin position="23"/>
        <end position="79"/>
    </location>
</feature>
<dbReference type="Proteomes" id="UP000093925">
    <property type="component" value="Unassembled WGS sequence"/>
</dbReference>
<dbReference type="AlphaFoldDB" id="A0A1A3KPZ7"/>
<protein>
    <submittedName>
        <fullName evidence="2">Uncharacterized protein</fullName>
    </submittedName>
</protein>
<organism evidence="2 3">
    <name type="scientific">Mycobacterium asiaticum</name>
    <dbReference type="NCBI Taxonomy" id="1790"/>
    <lineage>
        <taxon>Bacteria</taxon>
        <taxon>Bacillati</taxon>
        <taxon>Actinomycetota</taxon>
        <taxon>Actinomycetes</taxon>
        <taxon>Mycobacteriales</taxon>
        <taxon>Mycobacteriaceae</taxon>
        <taxon>Mycobacterium</taxon>
    </lineage>
</organism>